<evidence type="ECO:0000256" key="2">
    <source>
        <dbReference type="ARBA" id="ARBA00022989"/>
    </source>
</evidence>
<dbReference type="RefSeq" id="WP_074685761.1">
    <property type="nucleotide sequence ID" value="NZ_FNNF01000004.1"/>
</dbReference>
<evidence type="ECO:0000256" key="1">
    <source>
        <dbReference type="ARBA" id="ARBA00022692"/>
    </source>
</evidence>
<feature type="transmembrane region" description="Helical" evidence="3">
    <location>
        <begin position="139"/>
        <end position="156"/>
    </location>
</feature>
<dbReference type="Pfam" id="PF07155">
    <property type="entry name" value="ECF-ribofla_trS"/>
    <property type="match status" value="1"/>
</dbReference>
<organism evidence="4 5">
    <name type="scientific">Kandleria vitulina</name>
    <dbReference type="NCBI Taxonomy" id="1630"/>
    <lineage>
        <taxon>Bacteria</taxon>
        <taxon>Bacillati</taxon>
        <taxon>Bacillota</taxon>
        <taxon>Erysipelotrichia</taxon>
        <taxon>Erysipelotrichales</taxon>
        <taxon>Coprobacillaceae</taxon>
        <taxon>Kandleria</taxon>
    </lineage>
</organism>
<dbReference type="OrthoDB" id="2220129at2"/>
<keyword evidence="1 3" id="KW-0812">Transmembrane</keyword>
<dbReference type="AlphaFoldDB" id="A0A1H2R3S3"/>
<reference evidence="4 5" key="1">
    <citation type="submission" date="2016-10" db="EMBL/GenBank/DDBJ databases">
        <authorList>
            <person name="de Groot N.N."/>
        </authorList>
    </citation>
    <scope>NUCLEOTIDE SEQUENCE [LARGE SCALE GENOMIC DNA]</scope>
    <source>
        <strain evidence="4 5">S3b</strain>
    </source>
</reference>
<feature type="transmembrane region" description="Helical" evidence="3">
    <location>
        <begin position="71"/>
        <end position="93"/>
    </location>
</feature>
<name>A0A1H2R3S3_9FIRM</name>
<evidence type="ECO:0000313" key="5">
    <source>
        <dbReference type="Proteomes" id="UP000182429"/>
    </source>
</evidence>
<sequence length="167" mass="18319">MKNTHTRIRWMFIVALFMAFTLVLSTFSIPVPGGHFYLNDIVIVIAAVLLDPLGAFLACGVGSFLGDVFFYPAPMFVTLVTHGLQAIVISLAVRKIEGKKGLAIGLLIGQIIMITGYTLGRSYVYATPEYAMLKLPFDFTQAIMGAVVGLIVLRKAQLQKKYDKLMA</sequence>
<proteinExistence type="predicted"/>
<feature type="transmembrane region" description="Helical" evidence="3">
    <location>
        <begin position="41"/>
        <end position="65"/>
    </location>
</feature>
<dbReference type="PANTHER" id="PTHR37815:SF3">
    <property type="entry name" value="UPF0397 PROTEIN SPR0429"/>
    <property type="match status" value="1"/>
</dbReference>
<dbReference type="PANTHER" id="PTHR37815">
    <property type="entry name" value="UPF0397 PROTEIN BC_2624-RELATED"/>
    <property type="match status" value="1"/>
</dbReference>
<keyword evidence="3" id="KW-0472">Membrane</keyword>
<dbReference type="Proteomes" id="UP000182429">
    <property type="component" value="Unassembled WGS sequence"/>
</dbReference>
<accession>A0A1H2R3S3</accession>
<gene>
    <name evidence="4" type="ORF">SAMN04487759_104114</name>
</gene>
<dbReference type="eggNOG" id="COG4720">
    <property type="taxonomic scope" value="Bacteria"/>
</dbReference>
<feature type="transmembrane region" description="Helical" evidence="3">
    <location>
        <begin position="102"/>
        <end position="119"/>
    </location>
</feature>
<protein>
    <submittedName>
        <fullName evidence="4">Uncharacterized membrane protein</fullName>
    </submittedName>
</protein>
<dbReference type="Gene3D" id="1.10.1760.20">
    <property type="match status" value="1"/>
</dbReference>
<dbReference type="EMBL" id="FNNF01000004">
    <property type="protein sequence ID" value="SDW14037.1"/>
    <property type="molecule type" value="Genomic_DNA"/>
</dbReference>
<feature type="transmembrane region" description="Helical" evidence="3">
    <location>
        <begin position="12"/>
        <end position="29"/>
    </location>
</feature>
<dbReference type="GO" id="GO:0016020">
    <property type="term" value="C:membrane"/>
    <property type="evidence" value="ECO:0007669"/>
    <property type="project" value="InterPro"/>
</dbReference>
<dbReference type="InterPro" id="IPR009825">
    <property type="entry name" value="ECF_substrate-spec-like"/>
</dbReference>
<evidence type="ECO:0000313" key="4">
    <source>
        <dbReference type="EMBL" id="SDW14037.1"/>
    </source>
</evidence>
<dbReference type="STRING" id="1630.SAMN05216514_11445"/>
<keyword evidence="2 3" id="KW-1133">Transmembrane helix</keyword>
<evidence type="ECO:0000256" key="3">
    <source>
        <dbReference type="SAM" id="Phobius"/>
    </source>
</evidence>